<dbReference type="EMBL" id="SLXK01000040">
    <property type="protein sequence ID" value="TCP21698.1"/>
    <property type="molecule type" value="Genomic_DNA"/>
</dbReference>
<dbReference type="InterPro" id="IPR025372">
    <property type="entry name" value="DUF4362"/>
</dbReference>
<proteinExistence type="predicted"/>
<reference evidence="2 3" key="1">
    <citation type="submission" date="2019-03" db="EMBL/GenBank/DDBJ databases">
        <title>Genomic Encyclopedia of Type Strains, Phase IV (KMG-IV): sequencing the most valuable type-strain genomes for metagenomic binning, comparative biology and taxonomic classification.</title>
        <authorList>
            <person name="Goeker M."/>
        </authorList>
    </citation>
    <scope>NUCLEOTIDE SEQUENCE [LARGE SCALE GENOMIC DNA]</scope>
    <source>
        <strain evidence="2 3">DSM 19377</strain>
    </source>
</reference>
<accession>A0A4R2NK42</accession>
<protein>
    <submittedName>
        <fullName evidence="2">Uncharacterized protein DUF4362</fullName>
    </submittedName>
</protein>
<name>A0A4R2NK42_9BACL</name>
<evidence type="ECO:0000256" key="1">
    <source>
        <dbReference type="SAM" id="MobiDB-lite"/>
    </source>
</evidence>
<keyword evidence="3" id="KW-1185">Reference proteome</keyword>
<dbReference type="Proteomes" id="UP000295416">
    <property type="component" value="Unassembled WGS sequence"/>
</dbReference>
<feature type="region of interest" description="Disordered" evidence="1">
    <location>
        <begin position="118"/>
        <end position="144"/>
    </location>
</feature>
<dbReference type="OrthoDB" id="2427015at2"/>
<sequence>MTMTKKKRVLWLVLLVFITFGTYGCAKETTSSVPDPSVQAIKSAGDSVKYLFIQSDWDSLTTARIKTTTTQEQIDHAAKLVSRIKPKGKGDANTFFGLGLVMAIANAQKQLDIRNGKISPTAKQYNPDKNAGQKETAVKQNQNKLPKYIPKKDDVILKNHVLKNKDRLEDFIKNAQNHKESKIRVVKYDELRGALIYDLQSRYDEKVNQGWIDVKPDLNYFRKLKSDTQDVFNNAPQQCGSISKDKENGYYILKECRTNWEYRLLPIINDHERK</sequence>
<gene>
    <name evidence="2" type="ORF">EV207_1407</name>
</gene>
<comment type="caution">
    <text evidence="2">The sequence shown here is derived from an EMBL/GenBank/DDBJ whole genome shotgun (WGS) entry which is preliminary data.</text>
</comment>
<organism evidence="2 3">
    <name type="scientific">Scopulibacillus darangshiensis</name>
    <dbReference type="NCBI Taxonomy" id="442528"/>
    <lineage>
        <taxon>Bacteria</taxon>
        <taxon>Bacillati</taxon>
        <taxon>Bacillota</taxon>
        <taxon>Bacilli</taxon>
        <taxon>Bacillales</taxon>
        <taxon>Sporolactobacillaceae</taxon>
        <taxon>Scopulibacillus</taxon>
    </lineage>
</organism>
<dbReference type="Pfam" id="PF14275">
    <property type="entry name" value="DUF4362"/>
    <property type="match status" value="1"/>
</dbReference>
<evidence type="ECO:0000313" key="2">
    <source>
        <dbReference type="EMBL" id="TCP21698.1"/>
    </source>
</evidence>
<dbReference type="AlphaFoldDB" id="A0A4R2NK42"/>
<dbReference type="PROSITE" id="PS51257">
    <property type="entry name" value="PROKAR_LIPOPROTEIN"/>
    <property type="match status" value="1"/>
</dbReference>
<evidence type="ECO:0000313" key="3">
    <source>
        <dbReference type="Proteomes" id="UP000295416"/>
    </source>
</evidence>